<evidence type="ECO:0000256" key="1">
    <source>
        <dbReference type="SAM" id="Phobius"/>
    </source>
</evidence>
<protein>
    <submittedName>
        <fullName evidence="2">Putative ABC transporter transmembrane protein</fullName>
    </submittedName>
</protein>
<name>E3IY80_PSEI1</name>
<dbReference type="KEGG" id="fri:FraEuI1c_4686"/>
<feature type="transmembrane region" description="Helical" evidence="1">
    <location>
        <begin position="260"/>
        <end position="282"/>
    </location>
</feature>
<dbReference type="HOGENOM" id="CLU_051674_1_1_11"/>
<dbReference type="RefSeq" id="WP_013425796.1">
    <property type="nucleotide sequence ID" value="NC_014666.1"/>
</dbReference>
<evidence type="ECO:0000313" key="3">
    <source>
        <dbReference type="Proteomes" id="UP000002484"/>
    </source>
</evidence>
<reference evidence="2 3" key="1">
    <citation type="submission" date="2010-10" db="EMBL/GenBank/DDBJ databases">
        <title>Complete sequence of Frankia sp. EuI1c.</title>
        <authorList>
            <consortium name="US DOE Joint Genome Institute"/>
            <person name="Lucas S."/>
            <person name="Copeland A."/>
            <person name="Lapidus A."/>
            <person name="Cheng J.-F."/>
            <person name="Bruce D."/>
            <person name="Goodwin L."/>
            <person name="Pitluck S."/>
            <person name="Chertkov O."/>
            <person name="Detter J.C."/>
            <person name="Han C."/>
            <person name="Tapia R."/>
            <person name="Land M."/>
            <person name="Hauser L."/>
            <person name="Jeffries C."/>
            <person name="Kyrpides N."/>
            <person name="Ivanova N."/>
            <person name="Mikhailova N."/>
            <person name="Beauchemin N."/>
            <person name="Sen A."/>
            <person name="Sur S.A."/>
            <person name="Gtari M."/>
            <person name="Wall L."/>
            <person name="Tisa L."/>
            <person name="Woyke T."/>
        </authorList>
    </citation>
    <scope>NUCLEOTIDE SEQUENCE [LARGE SCALE GENOMIC DNA]</scope>
    <source>
        <strain evidence="3">DSM 45817 / CECT 9037 / EuI1c</strain>
    </source>
</reference>
<dbReference type="PANTHER" id="PTHR37305">
    <property type="entry name" value="INTEGRAL MEMBRANE PROTEIN-RELATED"/>
    <property type="match status" value="1"/>
</dbReference>
<gene>
    <name evidence="2" type="ordered locus">FraEuI1c_4686</name>
</gene>
<keyword evidence="1" id="KW-1133">Transmembrane helix</keyword>
<keyword evidence="1" id="KW-0472">Membrane</keyword>
<sequence>MTATPEASPVAAPVAADRAPVDFHQTARVTIPRVLRSEWTKLTSLRSTVWTLLAAFVVTVGLGDLICWAVVAHWDKASVQDKLTFQPVLQSLTGAYFSQIAIGVLGVLLITGEYSTGMIRTSLGSVPRRLRVLFAKAAVFAVTSFVVAFIAVLVAFFTGQAIFAHKHIGVGLDYPGAVRVLFGAAFFVTAIGLLGLALGTLLRSTGGSIASLLGLIFVVPIITNFLPGHWSRIHEYIPDGAGQALVTITRAPGDDVLPPLAGLIVLLIWLAVGLGAAAYTLVRRDA</sequence>
<feature type="transmembrane region" description="Helical" evidence="1">
    <location>
        <begin position="177"/>
        <end position="202"/>
    </location>
</feature>
<dbReference type="InParanoid" id="E3IY80"/>
<dbReference type="Proteomes" id="UP000002484">
    <property type="component" value="Chromosome"/>
</dbReference>
<proteinExistence type="predicted"/>
<dbReference type="AlphaFoldDB" id="E3IY80"/>
<keyword evidence="3" id="KW-1185">Reference proteome</keyword>
<dbReference type="OrthoDB" id="3297477at2"/>
<feature type="transmembrane region" description="Helical" evidence="1">
    <location>
        <begin position="49"/>
        <end position="74"/>
    </location>
</feature>
<dbReference type="PANTHER" id="PTHR37305:SF1">
    <property type="entry name" value="MEMBRANE PROTEIN"/>
    <property type="match status" value="1"/>
</dbReference>
<feature type="transmembrane region" description="Helical" evidence="1">
    <location>
        <begin position="209"/>
        <end position="226"/>
    </location>
</feature>
<evidence type="ECO:0000313" key="2">
    <source>
        <dbReference type="EMBL" id="ADP82678.1"/>
    </source>
</evidence>
<organism evidence="2 3">
    <name type="scientific">Pseudofrankia inefficax (strain DSM 45817 / CECT 9037 / DDB 130130 / EuI1c)</name>
    <name type="common">Frankia inefficax</name>
    <dbReference type="NCBI Taxonomy" id="298654"/>
    <lineage>
        <taxon>Bacteria</taxon>
        <taxon>Bacillati</taxon>
        <taxon>Actinomycetota</taxon>
        <taxon>Actinomycetes</taxon>
        <taxon>Frankiales</taxon>
        <taxon>Frankiaceae</taxon>
        <taxon>Pseudofrankia</taxon>
    </lineage>
</organism>
<feature type="transmembrane region" description="Helical" evidence="1">
    <location>
        <begin position="133"/>
        <end position="157"/>
    </location>
</feature>
<dbReference type="EMBL" id="CP002299">
    <property type="protein sequence ID" value="ADP82678.1"/>
    <property type="molecule type" value="Genomic_DNA"/>
</dbReference>
<feature type="transmembrane region" description="Helical" evidence="1">
    <location>
        <begin position="94"/>
        <end position="112"/>
    </location>
</feature>
<dbReference type="eggNOG" id="COG1277">
    <property type="taxonomic scope" value="Bacteria"/>
</dbReference>
<dbReference type="STRING" id="298654.FraEuI1c_4686"/>
<accession>E3IY80</accession>
<keyword evidence="1 2" id="KW-0812">Transmembrane</keyword>